<sequence>MLEENIHMVNQDIRTLIIDAQALLQAATTLSGEKAEEMRKHGMQLLDTAMAKARDTQINAINTSKRMAASADGYVRENPWRTIATGAGIGLLLGVILGRR</sequence>
<feature type="domain" description="DUF883" evidence="8">
    <location>
        <begin position="11"/>
        <end position="57"/>
    </location>
</feature>
<dbReference type="InterPro" id="IPR043604">
    <property type="entry name" value="DUF883_N"/>
</dbReference>
<evidence type="ECO:0000256" key="3">
    <source>
        <dbReference type="ARBA" id="ARBA00022475"/>
    </source>
</evidence>
<dbReference type="GO" id="GO:0005886">
    <property type="term" value="C:plasma membrane"/>
    <property type="evidence" value="ECO:0007669"/>
    <property type="project" value="UniProtKB-SubCell"/>
</dbReference>
<evidence type="ECO:0000256" key="2">
    <source>
        <dbReference type="ARBA" id="ARBA00010423"/>
    </source>
</evidence>
<dbReference type="PANTHER" id="PTHR35893:SF3">
    <property type="entry name" value="INNER MEMBRANE PROTEIN"/>
    <property type="match status" value="1"/>
</dbReference>
<accession>A0A2S9GUQ3</accession>
<dbReference type="AlphaFoldDB" id="A0A2S9GUQ3"/>
<evidence type="ECO:0000313" key="11">
    <source>
        <dbReference type="Proteomes" id="UP000237839"/>
    </source>
</evidence>
<comment type="similarity">
    <text evidence="2">Belongs to the ElaB/YgaM/YqjD family.</text>
</comment>
<evidence type="ECO:0000259" key="8">
    <source>
        <dbReference type="Pfam" id="PF05957"/>
    </source>
</evidence>
<organism evidence="10 11">
    <name type="scientific">Solimicrobium silvestre</name>
    <dbReference type="NCBI Taxonomy" id="2099400"/>
    <lineage>
        <taxon>Bacteria</taxon>
        <taxon>Pseudomonadati</taxon>
        <taxon>Pseudomonadota</taxon>
        <taxon>Betaproteobacteria</taxon>
        <taxon>Burkholderiales</taxon>
        <taxon>Oxalobacteraceae</taxon>
        <taxon>Solimicrobium</taxon>
    </lineage>
</organism>
<keyword evidence="3" id="KW-1003">Cell membrane</keyword>
<evidence type="ECO:0008006" key="12">
    <source>
        <dbReference type="Google" id="ProtNLM"/>
    </source>
</evidence>
<proteinExistence type="inferred from homology"/>
<comment type="subcellular location">
    <subcellularLocation>
        <location evidence="1">Cell inner membrane</location>
        <topology evidence="1">Single-pass membrane protein</topology>
    </subcellularLocation>
</comment>
<evidence type="ECO:0000256" key="1">
    <source>
        <dbReference type="ARBA" id="ARBA00004377"/>
    </source>
</evidence>
<gene>
    <name evidence="10" type="ORF">S2091_3843</name>
</gene>
<evidence type="ECO:0000256" key="6">
    <source>
        <dbReference type="ARBA" id="ARBA00022989"/>
    </source>
</evidence>
<evidence type="ECO:0000256" key="4">
    <source>
        <dbReference type="ARBA" id="ARBA00022519"/>
    </source>
</evidence>
<dbReference type="Pfam" id="PF05957">
    <property type="entry name" value="DUF883"/>
    <property type="match status" value="1"/>
</dbReference>
<keyword evidence="7" id="KW-0472">Membrane</keyword>
<keyword evidence="6" id="KW-1133">Transmembrane helix</keyword>
<keyword evidence="5" id="KW-0812">Transmembrane</keyword>
<evidence type="ECO:0000313" key="10">
    <source>
        <dbReference type="EMBL" id="PRC91428.1"/>
    </source>
</evidence>
<dbReference type="OrthoDB" id="9181874at2"/>
<keyword evidence="11" id="KW-1185">Reference proteome</keyword>
<dbReference type="InterPro" id="IPR010279">
    <property type="entry name" value="YqjD/ElaB"/>
</dbReference>
<comment type="caution">
    <text evidence="10">The sequence shown here is derived from an EMBL/GenBank/DDBJ whole genome shotgun (WGS) entry which is preliminary data.</text>
</comment>
<dbReference type="PANTHER" id="PTHR35893">
    <property type="entry name" value="INNER MEMBRANE PROTEIN-RELATED"/>
    <property type="match status" value="1"/>
</dbReference>
<dbReference type="InterPro" id="IPR043605">
    <property type="entry name" value="DUF883_C"/>
</dbReference>
<dbReference type="EMBL" id="PUGF01000023">
    <property type="protein sequence ID" value="PRC91428.1"/>
    <property type="molecule type" value="Genomic_DNA"/>
</dbReference>
<keyword evidence="4" id="KW-0997">Cell inner membrane</keyword>
<dbReference type="Proteomes" id="UP000237839">
    <property type="component" value="Unassembled WGS sequence"/>
</dbReference>
<reference evidence="10 11" key="1">
    <citation type="submission" date="2018-02" db="EMBL/GenBank/DDBJ databases">
        <title>Solimicrobium silvestre gen. nov., sp. nov., isolated from alpine forest soil.</title>
        <authorList>
            <person name="Margesin R."/>
            <person name="Albuquerque L."/>
            <person name="Zhang D.-C."/>
            <person name="Froufe H.J.C."/>
            <person name="Severino R."/>
            <person name="Roxo I."/>
            <person name="Egas C."/>
            <person name="Da Costa M.S."/>
        </authorList>
    </citation>
    <scope>NUCLEOTIDE SEQUENCE [LARGE SCALE GENOMIC DNA]</scope>
    <source>
        <strain evidence="10 11">S20-91</strain>
    </source>
</reference>
<evidence type="ECO:0000256" key="5">
    <source>
        <dbReference type="ARBA" id="ARBA00022692"/>
    </source>
</evidence>
<protein>
    <recommendedName>
        <fullName evidence="12">DUF883 domain-containing protein</fullName>
    </recommendedName>
</protein>
<evidence type="ECO:0000259" key="9">
    <source>
        <dbReference type="Pfam" id="PF19029"/>
    </source>
</evidence>
<dbReference type="GO" id="GO:0043022">
    <property type="term" value="F:ribosome binding"/>
    <property type="evidence" value="ECO:0007669"/>
    <property type="project" value="InterPro"/>
</dbReference>
<dbReference type="Pfam" id="PF19029">
    <property type="entry name" value="DUF883_C"/>
    <property type="match status" value="1"/>
</dbReference>
<evidence type="ECO:0000256" key="7">
    <source>
        <dbReference type="ARBA" id="ARBA00023136"/>
    </source>
</evidence>
<feature type="domain" description="DUF883" evidence="9">
    <location>
        <begin position="71"/>
        <end position="100"/>
    </location>
</feature>
<name>A0A2S9GUQ3_9BURK</name>